<keyword evidence="3" id="KW-1185">Reference proteome</keyword>
<feature type="transmembrane region" description="Helical" evidence="1">
    <location>
        <begin position="395"/>
        <end position="417"/>
    </location>
</feature>
<feature type="transmembrane region" description="Helical" evidence="1">
    <location>
        <begin position="252"/>
        <end position="269"/>
    </location>
</feature>
<feature type="transmembrane region" description="Helical" evidence="1">
    <location>
        <begin position="317"/>
        <end position="335"/>
    </location>
</feature>
<feature type="transmembrane region" description="Helical" evidence="1">
    <location>
        <begin position="126"/>
        <end position="153"/>
    </location>
</feature>
<feature type="transmembrane region" description="Helical" evidence="1">
    <location>
        <begin position="53"/>
        <end position="77"/>
    </location>
</feature>
<dbReference type="RefSeq" id="WP_110612013.1">
    <property type="nucleotide sequence ID" value="NZ_PDOD01000006.1"/>
</dbReference>
<keyword evidence="1" id="KW-1133">Transmembrane helix</keyword>
<sequence>MKERLYERLYLFYSGVLGLYIINLFLEKIWLAHTVGFLAMVMLAVSFGRASKLFRILGSAFIVSGLIMYISSGLPFYRLPLFLTSNMPLLAFLMLLPWINSVVHVGKYDQQINGLMKENVDNLGSLYYRSLFTTYILMTFLNLSAVNLSQGVLLKSMKNVNKTVRDIFISKTTVRAFALALIWSPMEVIVAITVDATGVSYLTYLPWLVFISFIALALDAFVGRYRFKGVPFEAADPSTAPPVPLKKIVQQILKLFFALSLFLTTVLTISRLFDLNFILAVTLVILPFSSLWAILIKRWYLFRVFGFEVWKARTNHMQNFVILFISLAFFTNSLSETGMVDYVQRPFLMFNDYPVVILTLILVTYLLMAMIGVHPIGTIAILLEVLTPLFDVFNPAGIGIVLIVGALATASSGTYGVTVTMTSMNTQQNPYRITLRNLPFTLFFGSIGILIALIII</sequence>
<feature type="transmembrane region" description="Helical" evidence="1">
    <location>
        <begin position="204"/>
        <end position="222"/>
    </location>
</feature>
<dbReference type="Proteomes" id="UP000248214">
    <property type="component" value="Unassembled WGS sequence"/>
</dbReference>
<dbReference type="AlphaFoldDB" id="A0A323T9A0"/>
<feature type="transmembrane region" description="Helical" evidence="1">
    <location>
        <begin position="29"/>
        <end position="47"/>
    </location>
</feature>
<dbReference type="EMBL" id="PDOD01000006">
    <property type="protein sequence ID" value="PYZ91706.1"/>
    <property type="molecule type" value="Genomic_DNA"/>
</dbReference>
<feature type="transmembrane region" description="Helical" evidence="1">
    <location>
        <begin position="275"/>
        <end position="296"/>
    </location>
</feature>
<comment type="caution">
    <text evidence="2">The sequence shown here is derived from an EMBL/GenBank/DDBJ whole genome shotgun (WGS) entry which is preliminary data.</text>
</comment>
<protein>
    <recommendedName>
        <fullName evidence="4">Citrate transporter-like domain-containing protein</fullName>
    </recommendedName>
</protein>
<keyword evidence="1" id="KW-0472">Membrane</keyword>
<feature type="transmembrane region" description="Helical" evidence="1">
    <location>
        <begin position="437"/>
        <end position="455"/>
    </location>
</feature>
<gene>
    <name evidence="2" type="ORF">CR194_18960</name>
</gene>
<feature type="transmembrane region" description="Helical" evidence="1">
    <location>
        <begin position="89"/>
        <end position="106"/>
    </location>
</feature>
<accession>A0A323T9A0</accession>
<evidence type="ECO:0000256" key="1">
    <source>
        <dbReference type="SAM" id="Phobius"/>
    </source>
</evidence>
<proteinExistence type="predicted"/>
<evidence type="ECO:0000313" key="2">
    <source>
        <dbReference type="EMBL" id="PYZ91706.1"/>
    </source>
</evidence>
<evidence type="ECO:0008006" key="4">
    <source>
        <dbReference type="Google" id="ProtNLM"/>
    </source>
</evidence>
<name>A0A323T9A0_9BACI</name>
<feature type="transmembrane region" description="Helical" evidence="1">
    <location>
        <begin position="174"/>
        <end position="192"/>
    </location>
</feature>
<keyword evidence="1" id="KW-0812">Transmembrane</keyword>
<feature type="transmembrane region" description="Helical" evidence="1">
    <location>
        <begin position="355"/>
        <end position="383"/>
    </location>
</feature>
<reference evidence="2 3" key="1">
    <citation type="submission" date="2017-10" db="EMBL/GenBank/DDBJ databases">
        <title>Bacillus sp. nov., a halophilic bacterium isolated from a Keqin Lake.</title>
        <authorList>
            <person name="Wang H."/>
        </authorList>
    </citation>
    <scope>NUCLEOTIDE SEQUENCE [LARGE SCALE GENOMIC DNA]</scope>
    <source>
        <strain evidence="2 3">KQ-12</strain>
    </source>
</reference>
<dbReference type="OrthoDB" id="2960907at2"/>
<feature type="transmembrane region" description="Helical" evidence="1">
    <location>
        <begin position="6"/>
        <end position="22"/>
    </location>
</feature>
<evidence type="ECO:0000313" key="3">
    <source>
        <dbReference type="Proteomes" id="UP000248214"/>
    </source>
</evidence>
<organism evidence="2 3">
    <name type="scientific">Salipaludibacillus keqinensis</name>
    <dbReference type="NCBI Taxonomy" id="2045207"/>
    <lineage>
        <taxon>Bacteria</taxon>
        <taxon>Bacillati</taxon>
        <taxon>Bacillota</taxon>
        <taxon>Bacilli</taxon>
        <taxon>Bacillales</taxon>
        <taxon>Bacillaceae</taxon>
    </lineage>
</organism>